<dbReference type="Gene3D" id="2.170.130.10">
    <property type="entry name" value="TonB-dependent receptor, plug domain"/>
    <property type="match status" value="1"/>
</dbReference>
<dbReference type="InterPro" id="IPR023996">
    <property type="entry name" value="TonB-dep_OMP_SusC/RagA"/>
</dbReference>
<dbReference type="AlphaFoldDB" id="A0A0B7IH13"/>
<organism evidence="5 6">
    <name type="scientific">Capnocytophaga canimorsus</name>
    <dbReference type="NCBI Taxonomy" id="28188"/>
    <lineage>
        <taxon>Bacteria</taxon>
        <taxon>Pseudomonadati</taxon>
        <taxon>Bacteroidota</taxon>
        <taxon>Flavobacteriia</taxon>
        <taxon>Flavobacteriales</taxon>
        <taxon>Flavobacteriaceae</taxon>
        <taxon>Capnocytophaga</taxon>
    </lineage>
</organism>
<dbReference type="PANTHER" id="PTHR30069:SF29">
    <property type="entry name" value="HEMOGLOBIN AND HEMOGLOBIN-HAPTOGLOBIN-BINDING PROTEIN 1-RELATED"/>
    <property type="match status" value="1"/>
</dbReference>
<comment type="similarity">
    <text evidence="2">Belongs to the TonB-dependent receptor family.</text>
</comment>
<dbReference type="EMBL" id="CDOK01000102">
    <property type="protein sequence ID" value="CEN49238.1"/>
    <property type="molecule type" value="Genomic_DNA"/>
</dbReference>
<dbReference type="Proteomes" id="UP000039370">
    <property type="component" value="Unassembled WGS sequence"/>
</dbReference>
<dbReference type="GO" id="GO:0044718">
    <property type="term" value="P:siderophore transmembrane transport"/>
    <property type="evidence" value="ECO:0007669"/>
    <property type="project" value="TreeGrafter"/>
</dbReference>
<dbReference type="Pfam" id="PF13715">
    <property type="entry name" value="CarbopepD_reg_2"/>
    <property type="match status" value="1"/>
</dbReference>
<dbReference type="NCBIfam" id="TIGR04056">
    <property type="entry name" value="OMP_RagA_SusC"/>
    <property type="match status" value="1"/>
</dbReference>
<keyword evidence="2" id="KW-0472">Membrane</keyword>
<name>A0A0B7IH13_9FLAO</name>
<sequence>MRLKLTWMVMLFFTALQLSFAQEKTVKGTVKDASGVELPGVAVQIKGEQRGTETDFDGNYSLQVAPGKILVFSYLGMKNVEKTVGNSNTINVVMEEDTHQLGEVVVTGVGTATDKRKVAISVDAVSEDALKKNPVKSIDAALTGKVAGAQIQSTSGQPGQQSNIILRGINSLGTTQPMIMVDGVEINASSLGMGSSGSSNVSSRLADLDLSNVERVEVIQGAAAATIYGAQGANGVIQIFTKKGKKGQRTEITFNSSLSVDNALVGNLSFAKKHFYKTNADGYIVDGAGKPIAVDPQTGYWTLPDESVDGNSINDKPYKEKTYNHLKQYYKTAYTKQHSLNITGASGNVDYSLGFAYLNQNSPVHGDYDKKNITANLGVELFNGFTLRSGTQLVTSNNTTGGVNGRNSIYSGANGAFTAHPFVDLKFRDSKGNPFVNYDDSNNGVMPFYSYHNLETNVDVNRVIQNISANYKINKFVELDYKYGVDYTRYDDQEFIKNQKMTATSNKGITPLEGKLTKRLIRETYQNSLASAFLKFNFERDFGWNFPLQSTTQLAYDWRKQNYNRVTGTGTGFGQAPPFTLSTAKTSSSSEYLSEFVTFGYVVNQKFDYADLFGFSFGVRSDYSSAFGEGAKPFTFPRGDVYFRVGELIKSQILSEFKLRAAYGEAGIQPQAYDRMITLSSDKLGDQGYFYLPSVARNPALGVQNSKEFEVGLDYGLQLSNKNWFTRFNGNVVYWTRESLGLVYDIETPPSQGSVKIKDNAINLKSDGIQASLDIDMFRSKDFDWTFGVRFSKTKTLVDKISNGKTIVIGSGGSGQTALKEGEPVGAFYGLQPLSSLNQTNSKGERYIEDTDLSKYELVNGMVVNKDTKQVQFTSEQTKIGDATPDFTMSFFNDFTIAKN</sequence>
<feature type="signal peptide" evidence="3">
    <location>
        <begin position="1"/>
        <end position="21"/>
    </location>
</feature>
<accession>A0A0B7IH13</accession>
<dbReference type="SUPFAM" id="SSF49464">
    <property type="entry name" value="Carboxypeptidase regulatory domain-like"/>
    <property type="match status" value="1"/>
</dbReference>
<dbReference type="Gene3D" id="2.60.40.1120">
    <property type="entry name" value="Carboxypeptidase-like, regulatory domain"/>
    <property type="match status" value="1"/>
</dbReference>
<dbReference type="SUPFAM" id="SSF56935">
    <property type="entry name" value="Porins"/>
    <property type="match status" value="1"/>
</dbReference>
<keyword evidence="2" id="KW-0812">Transmembrane</keyword>
<gene>
    <name evidence="5" type="ORF">CCAN11_1900015</name>
</gene>
<dbReference type="GO" id="GO:0009279">
    <property type="term" value="C:cell outer membrane"/>
    <property type="evidence" value="ECO:0007669"/>
    <property type="project" value="UniProtKB-SubCell"/>
</dbReference>
<comment type="subcellular location">
    <subcellularLocation>
        <location evidence="2">Cell outer membrane</location>
        <topology evidence="2">Multi-pass membrane protein</topology>
    </subcellularLocation>
</comment>
<proteinExistence type="inferred from homology"/>
<protein>
    <submittedName>
        <fullName evidence="5">TonB-dependent receptor plug domain protein</fullName>
    </submittedName>
</protein>
<dbReference type="PANTHER" id="PTHR30069">
    <property type="entry name" value="TONB-DEPENDENT OUTER MEMBRANE RECEPTOR"/>
    <property type="match status" value="1"/>
</dbReference>
<keyword evidence="5" id="KW-0675">Receptor</keyword>
<keyword evidence="2" id="KW-1134">Transmembrane beta strand</keyword>
<dbReference type="Pfam" id="PF07715">
    <property type="entry name" value="Plug"/>
    <property type="match status" value="1"/>
</dbReference>
<dbReference type="InterPro" id="IPR008969">
    <property type="entry name" value="CarboxyPept-like_regulatory"/>
</dbReference>
<dbReference type="InterPro" id="IPR037066">
    <property type="entry name" value="Plug_dom_sf"/>
</dbReference>
<feature type="chain" id="PRO_5002130108" evidence="3">
    <location>
        <begin position="22"/>
        <end position="900"/>
    </location>
</feature>
<evidence type="ECO:0000256" key="3">
    <source>
        <dbReference type="SAM" id="SignalP"/>
    </source>
</evidence>
<evidence type="ECO:0000256" key="2">
    <source>
        <dbReference type="PROSITE-ProRule" id="PRU01360"/>
    </source>
</evidence>
<feature type="domain" description="TonB-dependent receptor plug" evidence="4">
    <location>
        <begin position="114"/>
        <end position="236"/>
    </location>
</feature>
<dbReference type="GO" id="GO:0015344">
    <property type="term" value="F:siderophore uptake transmembrane transporter activity"/>
    <property type="evidence" value="ECO:0007669"/>
    <property type="project" value="TreeGrafter"/>
</dbReference>
<evidence type="ECO:0000259" key="4">
    <source>
        <dbReference type="Pfam" id="PF07715"/>
    </source>
</evidence>
<keyword evidence="2" id="KW-0998">Cell outer membrane</keyword>
<dbReference type="PROSITE" id="PS52016">
    <property type="entry name" value="TONB_DEPENDENT_REC_3"/>
    <property type="match status" value="1"/>
</dbReference>
<keyword evidence="2" id="KW-0813">Transport</keyword>
<dbReference type="InterPro" id="IPR012910">
    <property type="entry name" value="Plug_dom"/>
</dbReference>
<evidence type="ECO:0000313" key="5">
    <source>
        <dbReference type="EMBL" id="CEN49238.1"/>
    </source>
</evidence>
<reference evidence="6" key="1">
    <citation type="submission" date="2015-01" db="EMBL/GenBank/DDBJ databases">
        <authorList>
            <person name="MANFREDI Pablo"/>
        </authorList>
    </citation>
    <scope>NUCLEOTIDE SEQUENCE [LARGE SCALE GENOMIC DNA]</scope>
    <source>
        <strain evidence="6">Cc11</strain>
    </source>
</reference>
<keyword evidence="1 3" id="KW-0732">Signal</keyword>
<evidence type="ECO:0000313" key="6">
    <source>
        <dbReference type="Proteomes" id="UP000039370"/>
    </source>
</evidence>
<dbReference type="InterPro" id="IPR039426">
    <property type="entry name" value="TonB-dep_rcpt-like"/>
</dbReference>
<evidence type="ECO:0000256" key="1">
    <source>
        <dbReference type="ARBA" id="ARBA00022729"/>
    </source>
</evidence>